<evidence type="ECO:0000313" key="2">
    <source>
        <dbReference type="EMBL" id="CAF4774296.1"/>
    </source>
</evidence>
<reference evidence="2" key="1">
    <citation type="submission" date="2021-02" db="EMBL/GenBank/DDBJ databases">
        <authorList>
            <person name="Nowell W R."/>
        </authorList>
    </citation>
    <scope>NUCLEOTIDE SEQUENCE</scope>
</reference>
<accession>A0A8S3AY03</accession>
<keyword evidence="1" id="KW-1133">Transmembrane helix</keyword>
<organism evidence="2 3">
    <name type="scientific">Rotaria magnacalcarata</name>
    <dbReference type="NCBI Taxonomy" id="392030"/>
    <lineage>
        <taxon>Eukaryota</taxon>
        <taxon>Metazoa</taxon>
        <taxon>Spiralia</taxon>
        <taxon>Gnathifera</taxon>
        <taxon>Rotifera</taxon>
        <taxon>Eurotatoria</taxon>
        <taxon>Bdelloidea</taxon>
        <taxon>Philodinida</taxon>
        <taxon>Philodinidae</taxon>
        <taxon>Rotaria</taxon>
    </lineage>
</organism>
<protein>
    <submittedName>
        <fullName evidence="2">Uncharacterized protein</fullName>
    </submittedName>
</protein>
<keyword evidence="1" id="KW-0472">Membrane</keyword>
<dbReference type="Proteomes" id="UP000681720">
    <property type="component" value="Unassembled WGS sequence"/>
</dbReference>
<keyword evidence="1" id="KW-0812">Transmembrane</keyword>
<evidence type="ECO:0000313" key="3">
    <source>
        <dbReference type="Proteomes" id="UP000681720"/>
    </source>
</evidence>
<gene>
    <name evidence="2" type="ORF">GIL414_LOCUS46074</name>
</gene>
<dbReference type="EMBL" id="CAJOBJ010143651">
    <property type="protein sequence ID" value="CAF4774296.1"/>
    <property type="molecule type" value="Genomic_DNA"/>
</dbReference>
<sequence length="41" mass="4502">MYQLILPDNVVSGLRLSSLAIFLLFTINITLKSILAAILVL</sequence>
<feature type="transmembrane region" description="Helical" evidence="1">
    <location>
        <begin position="20"/>
        <end position="40"/>
    </location>
</feature>
<proteinExistence type="predicted"/>
<feature type="non-terminal residue" evidence="2">
    <location>
        <position position="41"/>
    </location>
</feature>
<comment type="caution">
    <text evidence="2">The sequence shown here is derived from an EMBL/GenBank/DDBJ whole genome shotgun (WGS) entry which is preliminary data.</text>
</comment>
<evidence type="ECO:0000256" key="1">
    <source>
        <dbReference type="SAM" id="Phobius"/>
    </source>
</evidence>
<name>A0A8S3AY03_9BILA</name>
<dbReference type="AlphaFoldDB" id="A0A8S3AY03"/>